<reference evidence="3 4" key="1">
    <citation type="submission" date="2024-04" db="EMBL/GenBank/DDBJ databases">
        <title>Novel species of the genus Ideonella isolated from streams.</title>
        <authorList>
            <person name="Lu H."/>
        </authorList>
    </citation>
    <scope>NUCLEOTIDE SEQUENCE [LARGE SCALE GENOMIC DNA]</scope>
    <source>
        <strain evidence="3 4">BYS139W</strain>
    </source>
</reference>
<dbReference type="Proteomes" id="UP001368500">
    <property type="component" value="Unassembled WGS sequence"/>
</dbReference>
<feature type="chain" id="PRO_5046670087" evidence="1">
    <location>
        <begin position="30"/>
        <end position="178"/>
    </location>
</feature>
<evidence type="ECO:0000259" key="2">
    <source>
        <dbReference type="Pfam" id="PF04773"/>
    </source>
</evidence>
<keyword evidence="1" id="KW-0732">Signal</keyword>
<keyword evidence="4" id="KW-1185">Reference proteome</keyword>
<dbReference type="InterPro" id="IPR006860">
    <property type="entry name" value="FecR"/>
</dbReference>
<name>A0ABU9B6I9_9BURK</name>
<dbReference type="EMBL" id="JBBUTF010000004">
    <property type="protein sequence ID" value="MEK8025492.1"/>
    <property type="molecule type" value="Genomic_DNA"/>
</dbReference>
<evidence type="ECO:0000256" key="1">
    <source>
        <dbReference type="SAM" id="SignalP"/>
    </source>
</evidence>
<comment type="caution">
    <text evidence="3">The sequence shown here is derived from an EMBL/GenBank/DDBJ whole genome shotgun (WGS) entry which is preliminary data.</text>
</comment>
<evidence type="ECO:0000313" key="4">
    <source>
        <dbReference type="Proteomes" id="UP001368500"/>
    </source>
</evidence>
<feature type="signal peptide" evidence="1">
    <location>
        <begin position="1"/>
        <end position="29"/>
    </location>
</feature>
<dbReference type="PANTHER" id="PTHR38731">
    <property type="entry name" value="LIPL45-RELATED LIPOPROTEIN-RELATED"/>
    <property type="match status" value="1"/>
</dbReference>
<feature type="domain" description="FecR protein" evidence="2">
    <location>
        <begin position="85"/>
        <end position="172"/>
    </location>
</feature>
<dbReference type="RefSeq" id="WP_341373266.1">
    <property type="nucleotide sequence ID" value="NZ_JBBUTF010000004.1"/>
</dbReference>
<dbReference type="PANTHER" id="PTHR38731:SF3">
    <property type="entry name" value="BLL6125 PROTEIN"/>
    <property type="match status" value="1"/>
</dbReference>
<evidence type="ECO:0000313" key="3">
    <source>
        <dbReference type="EMBL" id="MEK8025492.1"/>
    </source>
</evidence>
<organism evidence="3 4">
    <name type="scientific">Pseudaquabacterium rugosum</name>
    <dbReference type="NCBI Taxonomy" id="2984194"/>
    <lineage>
        <taxon>Bacteria</taxon>
        <taxon>Pseudomonadati</taxon>
        <taxon>Pseudomonadota</taxon>
        <taxon>Betaproteobacteria</taxon>
        <taxon>Burkholderiales</taxon>
        <taxon>Sphaerotilaceae</taxon>
        <taxon>Pseudaquabacterium</taxon>
    </lineage>
</organism>
<dbReference type="Pfam" id="PF04773">
    <property type="entry name" value="FecR"/>
    <property type="match status" value="1"/>
</dbReference>
<accession>A0ABU9B6I9</accession>
<proteinExistence type="predicted"/>
<protein>
    <submittedName>
        <fullName evidence="3">FecR domain-containing protein</fullName>
    </submittedName>
</protein>
<gene>
    <name evidence="3" type="ORF">AACH11_05910</name>
</gene>
<sequence length="178" mass="18408">MRSAVRSWNPALRAVAVCVALCAVLPARAAPPADAAASATVAASAEAPALRPAGILKSLKGGVSLVRDGQTLSGLAPGLVLYPGDVLRTHDDGLIGITLTDDTLLAAGPNSLLVLDQVVFDATTHEGSILLRLWHGTLRVVSGLVAKRRPEAVQIQTRSVVLGVRGTDFIIDSRVLTP</sequence>